<name>A0A853BZQ7_9ACTN</name>
<comment type="caution">
    <text evidence="3">The sequence shown here is derived from an EMBL/GenBank/DDBJ whole genome shotgun (WGS) entry which is preliminary data.</text>
</comment>
<feature type="domain" description="Competence protein CoiA nuclease-like" evidence="2">
    <location>
        <begin position="76"/>
        <end position="173"/>
    </location>
</feature>
<dbReference type="RefSeq" id="WP_179666590.1">
    <property type="nucleotide sequence ID" value="NZ_JACCFP010000001.1"/>
</dbReference>
<evidence type="ECO:0000259" key="2">
    <source>
        <dbReference type="Pfam" id="PF06054"/>
    </source>
</evidence>
<dbReference type="Pfam" id="PF06054">
    <property type="entry name" value="CoiA_nuc"/>
    <property type="match status" value="1"/>
</dbReference>
<dbReference type="Proteomes" id="UP000530424">
    <property type="component" value="Unassembled WGS sequence"/>
</dbReference>
<accession>A0A853BZQ7</accession>
<feature type="region of interest" description="Disordered" evidence="1">
    <location>
        <begin position="633"/>
        <end position="655"/>
    </location>
</feature>
<feature type="compositionally biased region" description="Polar residues" evidence="1">
    <location>
        <begin position="444"/>
        <end position="453"/>
    </location>
</feature>
<evidence type="ECO:0000313" key="4">
    <source>
        <dbReference type="Proteomes" id="UP000530424"/>
    </source>
</evidence>
<reference evidence="3 4" key="1">
    <citation type="submission" date="2020-07" db="EMBL/GenBank/DDBJ databases">
        <title>Sequencing the genomes of 1000 actinobacteria strains.</title>
        <authorList>
            <person name="Klenk H.-P."/>
        </authorList>
    </citation>
    <scope>NUCLEOTIDE SEQUENCE [LARGE SCALE GENOMIC DNA]</scope>
    <source>
        <strain evidence="3 4">DSM 103833</strain>
    </source>
</reference>
<feature type="region of interest" description="Disordered" evidence="1">
    <location>
        <begin position="444"/>
        <end position="501"/>
    </location>
</feature>
<gene>
    <name evidence="3" type="ORF">HNR19_000650</name>
</gene>
<dbReference type="EMBL" id="JACCFP010000001">
    <property type="protein sequence ID" value="NYI99951.1"/>
    <property type="molecule type" value="Genomic_DNA"/>
</dbReference>
<feature type="compositionally biased region" description="Basic and acidic residues" evidence="1">
    <location>
        <begin position="454"/>
        <end position="501"/>
    </location>
</feature>
<sequence length="655" mass="74653">MREFLDREKAQVWAVDRASREPRYIDVGLADALRETARSEWRCPFPGCDSVISTRGGSKRDHFWHPNGTPHVSDGESEAHLGAKAMLAAWAALQAPGGAAVEEEMVSLKEPSTALYRRADVMVTWPDRAKTAFEVEYKNFLVADWERKQADYDREKVACVWLLGHTRLRHRETFTSDEGVEIAAVRLSPLAGAWADAGRYVLVVNPVTRQIGTIAGDRAFTCRPNDWHDDVWLRLDALDDCDLDHRLGIVTPAMRLILAAEAEQVRLANEERRRAVERAEAQRLRDGEAARLHEEYARQAAERGLVSQSFTPADRDQYRLRKRRERAEAWTKDPFRQRCLDRWGRVPGFLAEELDGDHGVWASHERWHCLVFAHFVDSKPIGSTFKVREVYQMLARAQIELHHQGRFRAAAIQGFIAHLEYHGYVDIGAEVTDHMYGDITVLATTRQPPTISPRQRETASAREKEQRRQEQARVEARRARERRAAADAAERERIAQREAADKAAAERERRWHLSADYDALRVLFGKDIPAAITWPGGLHANEVDAYRAQWRMHVYMTHIYRMPSGSRFTLSDVVETLARHGVHAIPAHTPAEAVREYVANLMSRGYLERVADDIVKGENPVFTVIEDHARQETRLRLPAPRSAPPESPGQTAPLF</sequence>
<protein>
    <recommendedName>
        <fullName evidence="2">Competence protein CoiA nuclease-like domain-containing protein</fullName>
    </recommendedName>
</protein>
<evidence type="ECO:0000313" key="3">
    <source>
        <dbReference type="EMBL" id="NYI99951.1"/>
    </source>
</evidence>
<keyword evidence="4" id="KW-1185">Reference proteome</keyword>
<organism evidence="3 4">
    <name type="scientific">Nocardioides thalensis</name>
    <dbReference type="NCBI Taxonomy" id="1914755"/>
    <lineage>
        <taxon>Bacteria</taxon>
        <taxon>Bacillati</taxon>
        <taxon>Actinomycetota</taxon>
        <taxon>Actinomycetes</taxon>
        <taxon>Propionibacteriales</taxon>
        <taxon>Nocardioidaceae</taxon>
        <taxon>Nocardioides</taxon>
    </lineage>
</organism>
<evidence type="ECO:0000256" key="1">
    <source>
        <dbReference type="SAM" id="MobiDB-lite"/>
    </source>
</evidence>
<proteinExistence type="predicted"/>
<dbReference type="InterPro" id="IPR010330">
    <property type="entry name" value="CoiA_nuc"/>
</dbReference>
<dbReference type="AlphaFoldDB" id="A0A853BZQ7"/>